<dbReference type="Proteomes" id="UP000016935">
    <property type="component" value="Unassembled WGS sequence"/>
</dbReference>
<feature type="region of interest" description="Disordered" evidence="1">
    <location>
        <begin position="193"/>
        <end position="219"/>
    </location>
</feature>
<dbReference type="AlphaFoldDB" id="R0K9V6"/>
<protein>
    <submittedName>
        <fullName evidence="3">Uncharacterized protein</fullName>
    </submittedName>
</protein>
<evidence type="ECO:0000313" key="3">
    <source>
        <dbReference type="EMBL" id="EOA86169.1"/>
    </source>
</evidence>
<name>R0K9V6_EXST2</name>
<keyword evidence="2" id="KW-0812">Transmembrane</keyword>
<sequence>MSIMESIISPVTSFVSTATSDSFMPLMTTFTPLDHCSDVILSGCGTSTESSGSNSGSISSFCDYIQRDNTCGTDGQVTLDGSCFPGNPYPSTTLLYSPAIACPTGWTTDGKMVDRMQQTYAVCCPSDYTMSAPDATSCVKSVNNHDSKTRVFSCSGETPIPTTIFFSDYPYLTIAWAQQIRIALPSANEPSSATVLSVPSSTSSPQNGGPISNGSSSNNNKKSGAGAGLIAGAVVGAVAGLALVGALIYLWRRKKLQSAASNRYQDALPEFMGTNAATNASLQMANAESEGLFQPQPIPGPKR</sequence>
<keyword evidence="2" id="KW-0472">Membrane</keyword>
<evidence type="ECO:0000313" key="4">
    <source>
        <dbReference type="Proteomes" id="UP000016935"/>
    </source>
</evidence>
<dbReference type="RefSeq" id="XP_008026087.1">
    <property type="nucleotide sequence ID" value="XM_008027896.1"/>
</dbReference>
<gene>
    <name evidence="3" type="ORF">SETTUDRAFT_28566</name>
</gene>
<reference evidence="3 4" key="1">
    <citation type="journal article" date="2012" name="PLoS Pathog.">
        <title>Diverse lifestyles and strategies of plant pathogenesis encoded in the genomes of eighteen Dothideomycetes fungi.</title>
        <authorList>
            <person name="Ohm R.A."/>
            <person name="Feau N."/>
            <person name="Henrissat B."/>
            <person name="Schoch C.L."/>
            <person name="Horwitz B.A."/>
            <person name="Barry K.W."/>
            <person name="Condon B.J."/>
            <person name="Copeland A.C."/>
            <person name="Dhillon B."/>
            <person name="Glaser F."/>
            <person name="Hesse C.N."/>
            <person name="Kosti I."/>
            <person name="LaButti K."/>
            <person name="Lindquist E.A."/>
            <person name="Lucas S."/>
            <person name="Salamov A.A."/>
            <person name="Bradshaw R.E."/>
            <person name="Ciuffetti L."/>
            <person name="Hamelin R.C."/>
            <person name="Kema G.H.J."/>
            <person name="Lawrence C."/>
            <person name="Scott J.A."/>
            <person name="Spatafora J.W."/>
            <person name="Turgeon B.G."/>
            <person name="de Wit P.J.G.M."/>
            <person name="Zhong S."/>
            <person name="Goodwin S.B."/>
            <person name="Grigoriev I.V."/>
        </authorList>
    </citation>
    <scope>NUCLEOTIDE SEQUENCE [LARGE SCALE GENOMIC DNA]</scope>
    <source>
        <strain evidence="4">28A</strain>
    </source>
</reference>
<organism evidence="3 4">
    <name type="scientific">Exserohilum turcicum (strain 28A)</name>
    <name type="common">Northern leaf blight fungus</name>
    <name type="synonym">Setosphaeria turcica</name>
    <dbReference type="NCBI Taxonomy" id="671987"/>
    <lineage>
        <taxon>Eukaryota</taxon>
        <taxon>Fungi</taxon>
        <taxon>Dikarya</taxon>
        <taxon>Ascomycota</taxon>
        <taxon>Pezizomycotina</taxon>
        <taxon>Dothideomycetes</taxon>
        <taxon>Pleosporomycetidae</taxon>
        <taxon>Pleosporales</taxon>
        <taxon>Pleosporineae</taxon>
        <taxon>Pleosporaceae</taxon>
        <taxon>Exserohilum</taxon>
    </lineage>
</organism>
<dbReference type="GeneID" id="19403257"/>
<dbReference type="EMBL" id="KB908604">
    <property type="protein sequence ID" value="EOA86169.1"/>
    <property type="molecule type" value="Genomic_DNA"/>
</dbReference>
<dbReference type="OrthoDB" id="3691397at2759"/>
<evidence type="ECO:0000256" key="1">
    <source>
        <dbReference type="SAM" id="MobiDB-lite"/>
    </source>
</evidence>
<reference evidence="3 4" key="2">
    <citation type="journal article" date="2013" name="PLoS Genet.">
        <title>Comparative genome structure, secondary metabolite, and effector coding capacity across Cochliobolus pathogens.</title>
        <authorList>
            <person name="Condon B.J."/>
            <person name="Leng Y."/>
            <person name="Wu D."/>
            <person name="Bushley K.E."/>
            <person name="Ohm R.A."/>
            <person name="Otillar R."/>
            <person name="Martin J."/>
            <person name="Schackwitz W."/>
            <person name="Grimwood J."/>
            <person name="MohdZainudin N."/>
            <person name="Xue C."/>
            <person name="Wang R."/>
            <person name="Manning V.A."/>
            <person name="Dhillon B."/>
            <person name="Tu Z.J."/>
            <person name="Steffenson B.J."/>
            <person name="Salamov A."/>
            <person name="Sun H."/>
            <person name="Lowry S."/>
            <person name="LaButti K."/>
            <person name="Han J."/>
            <person name="Copeland A."/>
            <person name="Lindquist E."/>
            <person name="Barry K."/>
            <person name="Schmutz J."/>
            <person name="Baker S.E."/>
            <person name="Ciuffetti L.M."/>
            <person name="Grigoriev I.V."/>
            <person name="Zhong S."/>
            <person name="Turgeon B.G."/>
        </authorList>
    </citation>
    <scope>NUCLEOTIDE SEQUENCE [LARGE SCALE GENOMIC DNA]</scope>
    <source>
        <strain evidence="4">28A</strain>
    </source>
</reference>
<evidence type="ECO:0000256" key="2">
    <source>
        <dbReference type="SAM" id="Phobius"/>
    </source>
</evidence>
<feature type="transmembrane region" description="Helical" evidence="2">
    <location>
        <begin position="225"/>
        <end position="251"/>
    </location>
</feature>
<keyword evidence="2" id="KW-1133">Transmembrane helix</keyword>
<keyword evidence="4" id="KW-1185">Reference proteome</keyword>
<accession>R0K9V6</accession>
<proteinExistence type="predicted"/>
<dbReference type="STRING" id="671987.R0K9V6"/>
<dbReference type="HOGENOM" id="CLU_918797_0_0_1"/>